<evidence type="ECO:0000256" key="8">
    <source>
        <dbReference type="ARBA" id="ARBA00023235"/>
    </source>
</evidence>
<accession>I0IFK9</accession>
<evidence type="ECO:0000256" key="3">
    <source>
        <dbReference type="ARBA" id="ARBA00004947"/>
    </source>
</evidence>
<evidence type="ECO:0000256" key="5">
    <source>
        <dbReference type="ARBA" id="ARBA00013189"/>
    </source>
</evidence>
<dbReference type="HOGENOM" id="CLU_007383_1_10_0"/>
<dbReference type="KEGG" id="phm:PSMK_18880"/>
<dbReference type="PANTHER" id="PTHR43725">
    <property type="entry name" value="UDP-GLUCOSE 4-EPIMERASE"/>
    <property type="match status" value="1"/>
</dbReference>
<dbReference type="InterPro" id="IPR001509">
    <property type="entry name" value="Epimerase_deHydtase"/>
</dbReference>
<comment type="catalytic activity">
    <reaction evidence="1">
        <text>UDP-alpha-D-glucose = UDP-alpha-D-galactose</text>
        <dbReference type="Rhea" id="RHEA:22168"/>
        <dbReference type="ChEBI" id="CHEBI:58885"/>
        <dbReference type="ChEBI" id="CHEBI:66914"/>
        <dbReference type="EC" id="5.1.3.2"/>
    </reaction>
</comment>
<dbReference type="UniPathway" id="UPA00214"/>
<comment type="pathway">
    <text evidence="3">Carbohydrate metabolism; galactose metabolism.</text>
</comment>
<reference evidence="13 14" key="1">
    <citation type="submission" date="2012-02" db="EMBL/GenBank/DDBJ databases">
        <title>Complete genome sequence of Phycisphaera mikurensis NBRC 102666.</title>
        <authorList>
            <person name="Ankai A."/>
            <person name="Hosoyama A."/>
            <person name="Terui Y."/>
            <person name="Sekine M."/>
            <person name="Fukai R."/>
            <person name="Kato Y."/>
            <person name="Nakamura S."/>
            <person name="Yamada-Narita S."/>
            <person name="Kawakoshi A."/>
            <person name="Fukunaga Y."/>
            <person name="Yamazaki S."/>
            <person name="Fujita N."/>
        </authorList>
    </citation>
    <scope>NUCLEOTIDE SEQUENCE [LARGE SCALE GENOMIC DNA]</scope>
    <source>
        <strain evidence="14">NBRC 102666 / KCTC 22515 / FYK2301M01</strain>
    </source>
</reference>
<dbReference type="OrthoDB" id="258549at2"/>
<sequence>MRILVPGGAGYIGSHVVRALHDRGDTPVVFDSLKSGRRTNLPEASSRGGSVPLFHGDVRDRAALDAAFAAEGPFDAVVHFAAEKAAGASMTDPQRFTETNVVGSTNLVHAALAAGCHRLVFSSTAAVYGEPRRVPIDERHPTEPANWYGHTKLAVERLLGWYGRLTPLKSVALRYFNAAGLDPAGRILHQEPAATNLIPVVLEVAAGLRDGPVRVFGDAYDTPDGTGVRDYVHVSDLATAHLAALDDLAADASTAGAHLALNLGTGDGHSVHDVLAAARRITGREIPSVVVPPRPGDPARVYASAEAARERWGWAPRHSGLDELISTSWAAYAPPA</sequence>
<dbReference type="InterPro" id="IPR036291">
    <property type="entry name" value="NAD(P)-bd_dom_sf"/>
</dbReference>
<dbReference type="InterPro" id="IPR005886">
    <property type="entry name" value="UDP_G4E"/>
</dbReference>
<dbReference type="Proteomes" id="UP000007881">
    <property type="component" value="Chromosome"/>
</dbReference>
<evidence type="ECO:0000313" key="14">
    <source>
        <dbReference type="Proteomes" id="UP000007881"/>
    </source>
</evidence>
<dbReference type="SUPFAM" id="SSF51735">
    <property type="entry name" value="NAD(P)-binding Rossmann-fold domains"/>
    <property type="match status" value="1"/>
</dbReference>
<dbReference type="Gene3D" id="3.40.50.720">
    <property type="entry name" value="NAD(P)-binding Rossmann-like Domain"/>
    <property type="match status" value="1"/>
</dbReference>
<evidence type="ECO:0000256" key="6">
    <source>
        <dbReference type="ARBA" id="ARBA00018569"/>
    </source>
</evidence>
<organism evidence="13 14">
    <name type="scientific">Phycisphaera mikurensis (strain NBRC 102666 / KCTC 22515 / FYK2301M01)</name>
    <dbReference type="NCBI Taxonomy" id="1142394"/>
    <lineage>
        <taxon>Bacteria</taxon>
        <taxon>Pseudomonadati</taxon>
        <taxon>Planctomycetota</taxon>
        <taxon>Phycisphaerae</taxon>
        <taxon>Phycisphaerales</taxon>
        <taxon>Phycisphaeraceae</taxon>
        <taxon>Phycisphaera</taxon>
    </lineage>
</organism>
<evidence type="ECO:0000256" key="11">
    <source>
        <dbReference type="ARBA" id="ARBA00033067"/>
    </source>
</evidence>
<comment type="cofactor">
    <cofactor evidence="2">
        <name>NAD(+)</name>
        <dbReference type="ChEBI" id="CHEBI:57540"/>
    </cofactor>
</comment>
<gene>
    <name evidence="13" type="primary">galE</name>
    <name evidence="13" type="ordered locus">PSMK_18880</name>
</gene>
<keyword evidence="9" id="KW-0119">Carbohydrate metabolism</keyword>
<evidence type="ECO:0000256" key="7">
    <source>
        <dbReference type="ARBA" id="ARBA00023027"/>
    </source>
</evidence>
<dbReference type="Pfam" id="PF01370">
    <property type="entry name" value="Epimerase"/>
    <property type="match status" value="1"/>
</dbReference>
<dbReference type="GO" id="GO:0003978">
    <property type="term" value="F:UDP-glucose 4-epimerase activity"/>
    <property type="evidence" value="ECO:0007669"/>
    <property type="project" value="UniProtKB-EC"/>
</dbReference>
<proteinExistence type="inferred from homology"/>
<keyword evidence="14" id="KW-1185">Reference proteome</keyword>
<dbReference type="RefSeq" id="WP_014437265.1">
    <property type="nucleotide sequence ID" value="NC_017080.1"/>
</dbReference>
<dbReference type="EMBL" id="AP012338">
    <property type="protein sequence ID" value="BAM04047.1"/>
    <property type="molecule type" value="Genomic_DNA"/>
</dbReference>
<dbReference type="GO" id="GO:0033499">
    <property type="term" value="P:galactose catabolic process via UDP-galactose, Leloir pathway"/>
    <property type="evidence" value="ECO:0007669"/>
    <property type="project" value="TreeGrafter"/>
</dbReference>
<keyword evidence="8 13" id="KW-0413">Isomerase</keyword>
<protein>
    <recommendedName>
        <fullName evidence="6">UDP-glucose 4-epimerase</fullName>
        <ecNumber evidence="5">5.1.3.2</ecNumber>
    </recommendedName>
    <alternativeName>
        <fullName evidence="11">Galactowaldenase</fullName>
    </alternativeName>
    <alternativeName>
        <fullName evidence="10">UDP-galactose 4-epimerase</fullName>
    </alternativeName>
</protein>
<dbReference type="Gene3D" id="3.90.25.10">
    <property type="entry name" value="UDP-galactose 4-epimerase, domain 1"/>
    <property type="match status" value="1"/>
</dbReference>
<evidence type="ECO:0000313" key="13">
    <source>
        <dbReference type="EMBL" id="BAM04047.1"/>
    </source>
</evidence>
<name>I0IFK9_PHYMF</name>
<dbReference type="AlphaFoldDB" id="I0IFK9"/>
<dbReference type="NCBIfam" id="TIGR01179">
    <property type="entry name" value="galE"/>
    <property type="match status" value="1"/>
</dbReference>
<evidence type="ECO:0000256" key="10">
    <source>
        <dbReference type="ARBA" id="ARBA00031367"/>
    </source>
</evidence>
<dbReference type="PANTHER" id="PTHR43725:SF53">
    <property type="entry name" value="UDP-ARABINOSE 4-EPIMERASE 1"/>
    <property type="match status" value="1"/>
</dbReference>
<feature type="domain" description="NAD-dependent epimerase/dehydratase" evidence="12">
    <location>
        <begin position="3"/>
        <end position="250"/>
    </location>
</feature>
<comment type="similarity">
    <text evidence="4">Belongs to the NAD(P)-dependent epimerase/dehydratase family.</text>
</comment>
<evidence type="ECO:0000256" key="9">
    <source>
        <dbReference type="ARBA" id="ARBA00023277"/>
    </source>
</evidence>
<evidence type="ECO:0000256" key="4">
    <source>
        <dbReference type="ARBA" id="ARBA00007637"/>
    </source>
</evidence>
<dbReference type="EC" id="5.1.3.2" evidence="5"/>
<evidence type="ECO:0000256" key="1">
    <source>
        <dbReference type="ARBA" id="ARBA00000083"/>
    </source>
</evidence>
<dbReference type="STRING" id="1142394.PSMK_18880"/>
<keyword evidence="7" id="KW-0520">NAD</keyword>
<evidence type="ECO:0000256" key="2">
    <source>
        <dbReference type="ARBA" id="ARBA00001911"/>
    </source>
</evidence>
<evidence type="ECO:0000259" key="12">
    <source>
        <dbReference type="Pfam" id="PF01370"/>
    </source>
</evidence>
<dbReference type="eggNOG" id="COG1087">
    <property type="taxonomic scope" value="Bacteria"/>
</dbReference>